<dbReference type="GO" id="GO:0005524">
    <property type="term" value="F:ATP binding"/>
    <property type="evidence" value="ECO:0007669"/>
    <property type="project" value="InterPro"/>
</dbReference>
<keyword evidence="1" id="KW-0648">Protein biosynthesis</keyword>
<dbReference type="Proteomes" id="UP000784294">
    <property type="component" value="Unassembled WGS sequence"/>
</dbReference>
<keyword evidence="4" id="KW-1185">Reference proteome</keyword>
<feature type="domain" description="Threonyl/alanyl tRNA synthetase SAD" evidence="2">
    <location>
        <begin position="64"/>
        <end position="105"/>
    </location>
</feature>
<accession>A0A3S5ATJ2</accession>
<sequence>FCAIVLSQVRNDDHPKLTSLCHSIIKDHQPFERLEIKKADLLEMFAYNQFKLRILKERVNTPTTTVYRCGPLIDLCLGPHALEVIKSSAAYWEGKADAESLQRIYGISFPDIKQLKEWKRIQVRAVSLS</sequence>
<dbReference type="GO" id="GO:0006435">
    <property type="term" value="P:threonyl-tRNA aminoacylation"/>
    <property type="evidence" value="ECO:0007669"/>
    <property type="project" value="TreeGrafter"/>
</dbReference>
<reference evidence="3" key="1">
    <citation type="submission" date="2018-11" db="EMBL/GenBank/DDBJ databases">
        <authorList>
            <consortium name="Pathogen Informatics"/>
        </authorList>
    </citation>
    <scope>NUCLEOTIDE SEQUENCE</scope>
</reference>
<evidence type="ECO:0000313" key="4">
    <source>
        <dbReference type="Proteomes" id="UP000784294"/>
    </source>
</evidence>
<dbReference type="EMBL" id="CAAALY010125361">
    <property type="protein sequence ID" value="VEL31688.1"/>
    <property type="molecule type" value="Genomic_DNA"/>
</dbReference>
<name>A0A3S5ATJ2_9PLAT</name>
<gene>
    <name evidence="3" type="ORF">PXEA_LOCUS25128</name>
</gene>
<dbReference type="PANTHER" id="PTHR11451">
    <property type="entry name" value="THREONINE-TRNA LIGASE"/>
    <property type="match status" value="1"/>
</dbReference>
<organism evidence="3 4">
    <name type="scientific">Protopolystoma xenopodis</name>
    <dbReference type="NCBI Taxonomy" id="117903"/>
    <lineage>
        <taxon>Eukaryota</taxon>
        <taxon>Metazoa</taxon>
        <taxon>Spiralia</taxon>
        <taxon>Lophotrochozoa</taxon>
        <taxon>Platyhelminthes</taxon>
        <taxon>Monogenea</taxon>
        <taxon>Polyopisthocotylea</taxon>
        <taxon>Polystomatidea</taxon>
        <taxon>Polystomatidae</taxon>
        <taxon>Protopolystoma</taxon>
    </lineage>
</organism>
<dbReference type="InterPro" id="IPR018163">
    <property type="entry name" value="Thr/Ala-tRNA-synth_IIc_edit"/>
</dbReference>
<feature type="non-terminal residue" evidence="3">
    <location>
        <position position="1"/>
    </location>
</feature>
<dbReference type="Gene3D" id="3.30.980.10">
    <property type="entry name" value="Threonyl-trna Synthetase, Chain A, domain 2"/>
    <property type="match status" value="1"/>
</dbReference>
<dbReference type="OrthoDB" id="5423599at2759"/>
<proteinExistence type="predicted"/>
<dbReference type="PANTHER" id="PTHR11451:SF46">
    <property type="entry name" value="THREONINE--TRNA LIGASE"/>
    <property type="match status" value="1"/>
</dbReference>
<comment type="caution">
    <text evidence="3">The sequence shown here is derived from an EMBL/GenBank/DDBJ whole genome shotgun (WGS) entry which is preliminary data.</text>
</comment>
<dbReference type="SUPFAM" id="SSF55186">
    <property type="entry name" value="ThrRS/AlaRS common domain"/>
    <property type="match status" value="1"/>
</dbReference>
<dbReference type="InterPro" id="IPR012947">
    <property type="entry name" value="tRNA_SAD"/>
</dbReference>
<evidence type="ECO:0000313" key="3">
    <source>
        <dbReference type="EMBL" id="VEL31688.1"/>
    </source>
</evidence>
<dbReference type="GO" id="GO:0004829">
    <property type="term" value="F:threonine-tRNA ligase activity"/>
    <property type="evidence" value="ECO:0007669"/>
    <property type="project" value="TreeGrafter"/>
</dbReference>
<dbReference type="SMART" id="SM00863">
    <property type="entry name" value="tRNA_SAD"/>
    <property type="match status" value="1"/>
</dbReference>
<evidence type="ECO:0000259" key="2">
    <source>
        <dbReference type="SMART" id="SM00863"/>
    </source>
</evidence>
<dbReference type="AlphaFoldDB" id="A0A3S5ATJ2"/>
<protein>
    <recommendedName>
        <fullName evidence="2">Threonyl/alanyl tRNA synthetase SAD domain-containing protein</fullName>
    </recommendedName>
</protein>
<evidence type="ECO:0000256" key="1">
    <source>
        <dbReference type="ARBA" id="ARBA00022917"/>
    </source>
</evidence>
<dbReference type="GO" id="GO:0005739">
    <property type="term" value="C:mitochondrion"/>
    <property type="evidence" value="ECO:0007669"/>
    <property type="project" value="TreeGrafter"/>
</dbReference>